<evidence type="ECO:0000313" key="4">
    <source>
        <dbReference type="Proteomes" id="UP000187735"/>
    </source>
</evidence>
<accession>A0A1P8WR94</accession>
<reference evidence="3 4" key="1">
    <citation type="journal article" date="2016" name="Front. Microbiol.">
        <title>Fuerstia marisgermanicae gen. nov., sp. nov., an Unusual Member of the Phylum Planctomycetes from the German Wadden Sea.</title>
        <authorList>
            <person name="Kohn T."/>
            <person name="Heuer A."/>
            <person name="Jogler M."/>
            <person name="Vollmers J."/>
            <person name="Boedeker C."/>
            <person name="Bunk B."/>
            <person name="Rast P."/>
            <person name="Borchert D."/>
            <person name="Glockner I."/>
            <person name="Freese H.M."/>
            <person name="Klenk H.P."/>
            <person name="Overmann J."/>
            <person name="Kaster A.K."/>
            <person name="Rohde M."/>
            <person name="Wiegand S."/>
            <person name="Jogler C."/>
        </authorList>
    </citation>
    <scope>NUCLEOTIDE SEQUENCE [LARGE SCALE GENOMIC DNA]</scope>
    <source>
        <strain evidence="3 4">NH11</strain>
    </source>
</reference>
<dbReference type="STRING" id="1891926.Fuma_06228"/>
<feature type="chain" id="PRO_5010257247" evidence="2">
    <location>
        <begin position="21"/>
        <end position="301"/>
    </location>
</feature>
<evidence type="ECO:0000256" key="1">
    <source>
        <dbReference type="SAM" id="MobiDB-lite"/>
    </source>
</evidence>
<dbReference type="PROSITE" id="PS51257">
    <property type="entry name" value="PROKAR_LIPOPROTEIN"/>
    <property type="match status" value="1"/>
</dbReference>
<gene>
    <name evidence="3" type="ORF">Fuma_06228</name>
</gene>
<dbReference type="EMBL" id="CP017641">
    <property type="protein sequence ID" value="APZ96559.1"/>
    <property type="molecule type" value="Genomic_DNA"/>
</dbReference>
<feature type="region of interest" description="Disordered" evidence="1">
    <location>
        <begin position="117"/>
        <end position="136"/>
    </location>
</feature>
<dbReference type="KEGG" id="fmr:Fuma_06228"/>
<dbReference type="Proteomes" id="UP000187735">
    <property type="component" value="Chromosome"/>
</dbReference>
<protein>
    <submittedName>
        <fullName evidence="3">Uncharacterized protein</fullName>
    </submittedName>
</protein>
<keyword evidence="4" id="KW-1185">Reference proteome</keyword>
<dbReference type="OrthoDB" id="252515at2"/>
<keyword evidence="2" id="KW-0732">Signal</keyword>
<evidence type="ECO:0000313" key="3">
    <source>
        <dbReference type="EMBL" id="APZ96559.1"/>
    </source>
</evidence>
<sequence length="301" mass="33259" precursor="true">MRFQPPYLVAILLLSATGCALFGAKGNPVLESHETLKPEQVASFESDVPVHRVVRLETSIMSAPATDRRIRELVWDNLDECGPMPPEDRRRLNQSGLRIGVSGGTLPWALQSLQRGDRAVRTSGSTHGKTDALGRRSDSFGSHVAIPQDSSSVIDLSLEQNGLFIPPGKIASMTAGGELKDARCVIELTPIEYGQGWVLIRFLPQIRHGAVTTRYSLSSGGVRMPKQQDNEPLYEQQFELKLHTNETVVIGHQEQDEWTVGQLLFQSDSLTSKSERLIALQLVEVENVVGQKSLQVSYSKY</sequence>
<dbReference type="RefSeq" id="WP_077027563.1">
    <property type="nucleotide sequence ID" value="NZ_CP017641.1"/>
</dbReference>
<dbReference type="AlphaFoldDB" id="A0A1P8WR94"/>
<feature type="signal peptide" evidence="2">
    <location>
        <begin position="1"/>
        <end position="20"/>
    </location>
</feature>
<evidence type="ECO:0000256" key="2">
    <source>
        <dbReference type="SAM" id="SignalP"/>
    </source>
</evidence>
<proteinExistence type="predicted"/>
<organism evidence="3 4">
    <name type="scientific">Fuerstiella marisgermanici</name>
    <dbReference type="NCBI Taxonomy" id="1891926"/>
    <lineage>
        <taxon>Bacteria</taxon>
        <taxon>Pseudomonadati</taxon>
        <taxon>Planctomycetota</taxon>
        <taxon>Planctomycetia</taxon>
        <taxon>Planctomycetales</taxon>
        <taxon>Planctomycetaceae</taxon>
        <taxon>Fuerstiella</taxon>
    </lineage>
</organism>
<name>A0A1P8WR94_9PLAN</name>